<evidence type="ECO:0000313" key="5">
    <source>
        <dbReference type="Proteomes" id="UP000028537"/>
    </source>
</evidence>
<evidence type="ECO:0000256" key="1">
    <source>
        <dbReference type="ARBA" id="ARBA00006989"/>
    </source>
</evidence>
<dbReference type="InterPro" id="IPR029058">
    <property type="entry name" value="AB_hydrolase_fold"/>
</dbReference>
<feature type="domain" description="AB hydrolase-1" evidence="3">
    <location>
        <begin position="25"/>
        <end position="252"/>
    </location>
</feature>
<dbReference type="SUPFAM" id="SSF53474">
    <property type="entry name" value="alpha/beta-Hydrolases"/>
    <property type="match status" value="1"/>
</dbReference>
<evidence type="ECO:0000313" key="4">
    <source>
        <dbReference type="EMBL" id="KEZ22990.1"/>
    </source>
</evidence>
<keyword evidence="5" id="KW-1185">Reference proteome</keyword>
<dbReference type="PANTHER" id="PTHR43798">
    <property type="entry name" value="MONOACYLGLYCEROL LIPASE"/>
    <property type="match status" value="1"/>
</dbReference>
<name>A0A084EYE8_9BACT</name>
<dbReference type="InterPro" id="IPR050266">
    <property type="entry name" value="AB_hydrolase_sf"/>
</dbReference>
<organism evidence="4 5">
    <name type="scientific">Ureaplasma diversum NCTC 246</name>
    <dbReference type="NCBI Taxonomy" id="1188241"/>
    <lineage>
        <taxon>Bacteria</taxon>
        <taxon>Bacillati</taxon>
        <taxon>Mycoplasmatota</taxon>
        <taxon>Mycoplasmoidales</taxon>
        <taxon>Mycoplasmoidaceae</taxon>
        <taxon>Ureaplasma</taxon>
    </lineage>
</organism>
<dbReference type="EMBL" id="JFDP01000053">
    <property type="protein sequence ID" value="KEZ22990.1"/>
    <property type="molecule type" value="Genomic_DNA"/>
</dbReference>
<feature type="region of interest" description="Disordered" evidence="2">
    <location>
        <begin position="271"/>
        <end position="290"/>
    </location>
</feature>
<proteinExistence type="inferred from homology"/>
<dbReference type="AlphaFoldDB" id="A0A084EYE8"/>
<dbReference type="Gene3D" id="3.40.50.1820">
    <property type="entry name" value="alpha/beta hydrolase"/>
    <property type="match status" value="1"/>
</dbReference>
<accession>A0A084EYE8</accession>
<dbReference type="RefSeq" id="WP_038102848.1">
    <property type="nucleotide sequence ID" value="NZ_JFDP01000053.1"/>
</dbReference>
<dbReference type="InterPro" id="IPR000073">
    <property type="entry name" value="AB_hydrolase_1"/>
</dbReference>
<dbReference type="eggNOG" id="COG2267">
    <property type="taxonomic scope" value="Bacteria"/>
</dbReference>
<dbReference type="Proteomes" id="UP000028537">
    <property type="component" value="Unassembled WGS sequence"/>
</dbReference>
<evidence type="ECO:0000259" key="3">
    <source>
        <dbReference type="Pfam" id="PF00561"/>
    </source>
</evidence>
<gene>
    <name evidence="4" type="primary">lip</name>
    <name evidence="4" type="ORF">UDIV_4260</name>
</gene>
<dbReference type="Pfam" id="PF00561">
    <property type="entry name" value="Abhydrolase_1"/>
    <property type="match status" value="1"/>
</dbReference>
<comment type="caution">
    <text evidence="4">The sequence shown here is derived from an EMBL/GenBank/DDBJ whole genome shotgun (WGS) entry which is preliminary data.</text>
</comment>
<sequence length="290" mass="33737">MELIKNQHINYFFEPAKSENKKGNIIFIHGFNALPSYFYLVSDYFIEYDCYFICLPGHGYTKVVNEKDLNPISFADAIINLIHELDLKKFYLLGHSLGGAIACMLAEALITRVEKLIVVCPFFYGFNKKILGAYALLPWFARKHPDKALKKIYFDYRNNFITHPKTRPEITPSSQNKEKYLWKLLLNMGFSSETHKRLKYAQSNLIVPTLLINSKNDQLIDYKTAAKKLAKTKDLQIYTFYKSGHIPFVEEPDLFSKVVLDYLNDRLVEQTQNEEVEESEGDFIEQEANE</sequence>
<comment type="similarity">
    <text evidence="1">Belongs to the lipase/esterase LIP3/BchO family.</text>
</comment>
<protein>
    <submittedName>
        <fullName evidence="4">Triacylglycerol lipase</fullName>
    </submittedName>
</protein>
<evidence type="ECO:0000256" key="2">
    <source>
        <dbReference type="SAM" id="MobiDB-lite"/>
    </source>
</evidence>
<feature type="compositionally biased region" description="Acidic residues" evidence="2">
    <location>
        <begin position="272"/>
        <end position="290"/>
    </location>
</feature>
<reference evidence="4 5" key="1">
    <citation type="submission" date="2014-02" db="EMBL/GenBank/DDBJ databases">
        <title>Genome sequence of Ureaplasma diversum strain 246.</title>
        <authorList>
            <person name="Sirand-Pugnet P."/>
            <person name="Breton M."/>
            <person name="Dordet-Frisoni E."/>
            <person name="Baranowski E."/>
            <person name="Barre A."/>
            <person name="Couture C."/>
            <person name="Dupuy V."/>
            <person name="Gaurivaud P."/>
            <person name="Jacob D."/>
            <person name="Lemaitre C."/>
            <person name="Manso-Silvan L."/>
            <person name="Nikolski M."/>
            <person name="Nouvel L.-X."/>
            <person name="Poumarat F."/>
            <person name="Tardy F."/>
            <person name="Thebault P."/>
            <person name="Theil S."/>
            <person name="Citti C."/>
            <person name="Thiaucourt F."/>
            <person name="Blanchard A."/>
        </authorList>
    </citation>
    <scope>NUCLEOTIDE SEQUENCE [LARGE SCALE GENOMIC DNA]</scope>
    <source>
        <strain evidence="4 5">NCTC 246</strain>
    </source>
</reference>